<dbReference type="Proteomes" id="UP000827460">
    <property type="component" value="Segment"/>
</dbReference>
<evidence type="ECO:0000313" key="2">
    <source>
        <dbReference type="Proteomes" id="UP000827460"/>
    </source>
</evidence>
<proteinExistence type="predicted"/>
<protein>
    <submittedName>
        <fullName evidence="1">Uncharacterized protein</fullName>
    </submittedName>
</protein>
<gene>
    <name evidence="1" type="ORF">SOPHRITA_63</name>
</gene>
<keyword evidence="2" id="KW-1185">Reference proteome</keyword>
<evidence type="ECO:0000313" key="1">
    <source>
        <dbReference type="EMBL" id="UGO50654.1"/>
    </source>
</evidence>
<organism evidence="1 2">
    <name type="scientific">Bacillus phage vB_BanS_Sophrita</name>
    <dbReference type="NCBI Taxonomy" id="2894790"/>
    <lineage>
        <taxon>Viruses</taxon>
        <taxon>Duplodnaviria</taxon>
        <taxon>Heunggongvirae</taxon>
        <taxon>Uroviricota</taxon>
        <taxon>Caudoviricetes</taxon>
        <taxon>Joanripponvirinae</taxon>
        <taxon>Sophritavirus</taxon>
        <taxon>Sophritavirus sophrita</taxon>
    </lineage>
</organism>
<sequence>MTKVFKIMNKDTGKFSKGGSDGGEKVWTKNGKSWGNIGHVKAHLNTYMYGRRDKYPYDNAVIIEVEFNPEDCYSIPVNDLFDEMVLSKEEQHRKEEERHKKWEEKKERELLAKLKAKYEK</sequence>
<dbReference type="EMBL" id="OK499991">
    <property type="protein sequence ID" value="UGO50654.1"/>
    <property type="molecule type" value="Genomic_DNA"/>
</dbReference>
<reference evidence="1" key="1">
    <citation type="submission" date="2021-10" db="EMBL/GenBank/DDBJ databases">
        <authorList>
            <person name="Lavering E.D."/>
            <person name="James R."/>
            <person name="Fairholm J.D."/>
            <person name="Ogilvie B.H."/>
            <person name="Thurgood T.L."/>
            <person name="Robison R.A."/>
            <person name="Grose J.H."/>
        </authorList>
    </citation>
    <scope>NUCLEOTIDE SEQUENCE</scope>
</reference>
<accession>A0AAE9CDT0</accession>
<name>A0AAE9CDT0_9CAUD</name>